<evidence type="ECO:0000313" key="4">
    <source>
        <dbReference type="EMBL" id="TCT22341.1"/>
    </source>
</evidence>
<protein>
    <submittedName>
        <fullName evidence="4">Hydrogenase-1 operon protein HyaF</fullName>
    </submittedName>
</protein>
<evidence type="ECO:0000256" key="2">
    <source>
        <dbReference type="SAM" id="MobiDB-lite"/>
    </source>
</evidence>
<feature type="domain" description="HupH hydrogenase expression protein C-terminal" evidence="3">
    <location>
        <begin position="166"/>
        <end position="282"/>
    </location>
</feature>
<evidence type="ECO:0000259" key="3">
    <source>
        <dbReference type="Pfam" id="PF04809"/>
    </source>
</evidence>
<dbReference type="Proteomes" id="UP000295717">
    <property type="component" value="Unassembled WGS sequence"/>
</dbReference>
<organism evidence="4 5">
    <name type="scientific">Thiobaca trueperi</name>
    <dbReference type="NCBI Taxonomy" id="127458"/>
    <lineage>
        <taxon>Bacteria</taxon>
        <taxon>Pseudomonadati</taxon>
        <taxon>Pseudomonadota</taxon>
        <taxon>Gammaproteobacteria</taxon>
        <taxon>Chromatiales</taxon>
        <taxon>Chromatiaceae</taxon>
        <taxon>Thiobaca</taxon>
    </lineage>
</organism>
<feature type="domain" description="HupH hydrogenase expression protein C-terminal" evidence="3">
    <location>
        <begin position="57"/>
        <end position="144"/>
    </location>
</feature>
<feature type="region of interest" description="Disordered" evidence="2">
    <location>
        <begin position="1"/>
        <end position="22"/>
    </location>
</feature>
<gene>
    <name evidence="4" type="ORF">EDC35_103440</name>
</gene>
<dbReference type="Gene3D" id="3.30.1370.140">
    <property type="entry name" value="HupH hydrogenase expression protein, C-terminal domain"/>
    <property type="match status" value="2"/>
</dbReference>
<dbReference type="InterPro" id="IPR006894">
    <property type="entry name" value="HupH_Hydgase_express_prot_C"/>
</dbReference>
<dbReference type="AlphaFoldDB" id="A0A4R3N2H3"/>
<dbReference type="InterPro" id="IPR038527">
    <property type="entry name" value="HupH_C_sf"/>
</dbReference>
<comment type="similarity">
    <text evidence="1">Belongs to the HupH/HyaF family.</text>
</comment>
<name>A0A4R3N2H3_9GAMM</name>
<dbReference type="Pfam" id="PF04809">
    <property type="entry name" value="HupH_C"/>
    <property type="match status" value="2"/>
</dbReference>
<proteinExistence type="inferred from homology"/>
<accession>A0A4R3N2H3</accession>
<dbReference type="OrthoDB" id="6560677at2"/>
<evidence type="ECO:0000313" key="5">
    <source>
        <dbReference type="Proteomes" id="UP000295717"/>
    </source>
</evidence>
<sequence length="284" mass="30823">MHPFDIPNLTLGPGSQPAEDDGAELACLPLPKVMQTYQPPRLPEADELGDCAVGLRLLEQLLTQLQHYSVLEPAPALDLLSLSESDRLLVSQALGEGEVSILFTTGSLRIQETRLAGVWRVQSHDASGQLTRDVIEVADIPGDVREMAFHPAKTQIMADAQPPADVLTARSILAELNAQVAPWQPGDPPHVVNLTLLPHSASDLTYLEQQLGPGALTILSRGYGNCRITATALKHCWWVQHFNSDDRLILNSIEIVDIPAAALAAQEDIEDSAARLVEILQALR</sequence>
<dbReference type="EMBL" id="SMAO01000003">
    <property type="protein sequence ID" value="TCT22341.1"/>
    <property type="molecule type" value="Genomic_DNA"/>
</dbReference>
<comment type="caution">
    <text evidence="4">The sequence shown here is derived from an EMBL/GenBank/DDBJ whole genome shotgun (WGS) entry which is preliminary data.</text>
</comment>
<evidence type="ECO:0000256" key="1">
    <source>
        <dbReference type="ARBA" id="ARBA00010832"/>
    </source>
</evidence>
<reference evidence="4 5" key="1">
    <citation type="submission" date="2019-03" db="EMBL/GenBank/DDBJ databases">
        <title>Genomic Encyclopedia of Type Strains, Phase IV (KMG-IV): sequencing the most valuable type-strain genomes for metagenomic binning, comparative biology and taxonomic classification.</title>
        <authorList>
            <person name="Goeker M."/>
        </authorList>
    </citation>
    <scope>NUCLEOTIDE SEQUENCE [LARGE SCALE GENOMIC DNA]</scope>
    <source>
        <strain evidence="4 5">DSM 13587</strain>
    </source>
</reference>
<dbReference type="RefSeq" id="WP_132976722.1">
    <property type="nucleotide sequence ID" value="NZ_SMAO01000003.1"/>
</dbReference>
<keyword evidence="5" id="KW-1185">Reference proteome</keyword>